<proteinExistence type="predicted"/>
<accession>A0A2Z3GNV8</accession>
<feature type="signal peptide" evidence="1">
    <location>
        <begin position="1"/>
        <end position="22"/>
    </location>
</feature>
<evidence type="ECO:0000313" key="3">
    <source>
        <dbReference type="Proteomes" id="UP000245999"/>
    </source>
</evidence>
<reference evidence="3" key="1">
    <citation type="submission" date="2018-04" db="EMBL/GenBank/DDBJ databases">
        <title>Complete genome of Antarctic heterotrophic bacterium Hymenobacter nivis.</title>
        <authorList>
            <person name="Terashima M."/>
        </authorList>
    </citation>
    <scope>NUCLEOTIDE SEQUENCE [LARGE SCALE GENOMIC DNA]</scope>
    <source>
        <strain evidence="3">NBRC 111535</strain>
    </source>
</reference>
<dbReference type="Pfam" id="PF10670">
    <property type="entry name" value="DUF4198"/>
    <property type="match status" value="1"/>
</dbReference>
<evidence type="ECO:0008006" key="4">
    <source>
        <dbReference type="Google" id="ProtNLM"/>
    </source>
</evidence>
<feature type="chain" id="PRO_5016274220" description="DUF4198 domain-containing protein" evidence="1">
    <location>
        <begin position="23"/>
        <end position="278"/>
    </location>
</feature>
<keyword evidence="1" id="KW-0732">Signal</keyword>
<dbReference type="RefSeq" id="WP_109656030.1">
    <property type="nucleotide sequence ID" value="NZ_CP029145.1"/>
</dbReference>
<protein>
    <recommendedName>
        <fullName evidence="4">DUF4198 domain-containing protein</fullName>
    </recommendedName>
</protein>
<organism evidence="2 3">
    <name type="scientific">Hymenobacter nivis</name>
    <dbReference type="NCBI Taxonomy" id="1850093"/>
    <lineage>
        <taxon>Bacteria</taxon>
        <taxon>Pseudomonadati</taxon>
        <taxon>Bacteroidota</taxon>
        <taxon>Cytophagia</taxon>
        <taxon>Cytophagales</taxon>
        <taxon>Hymenobacteraceae</taxon>
        <taxon>Hymenobacter</taxon>
    </lineage>
</organism>
<dbReference type="KEGG" id="hnv:DDQ68_09180"/>
<dbReference type="OrthoDB" id="581894at2"/>
<keyword evidence="3" id="KW-1185">Reference proteome</keyword>
<dbReference type="EMBL" id="CP029145">
    <property type="protein sequence ID" value="AWM32936.1"/>
    <property type="molecule type" value="Genomic_DNA"/>
</dbReference>
<dbReference type="AlphaFoldDB" id="A0A2Z3GNV8"/>
<dbReference type="Proteomes" id="UP000245999">
    <property type="component" value="Chromosome"/>
</dbReference>
<evidence type="ECO:0000313" key="2">
    <source>
        <dbReference type="EMBL" id="AWM32936.1"/>
    </source>
</evidence>
<name>A0A2Z3GNV8_9BACT</name>
<gene>
    <name evidence="2" type="ORF">DDQ68_09180</name>
</gene>
<dbReference type="InterPro" id="IPR019613">
    <property type="entry name" value="DUF4198"/>
</dbReference>
<sequence length="278" mass="29986">MSKRFFALAPLLALASAGLAHEFWLQPARFRLAPGDTVNVRPLVGEHFQGAPWGNRASKILAFARYGPAPADSTNLAPAPGGAPADTFRTAVAFARPGTHLVVLRSNLAFIELPAAQFTAYLREEGLELPLRRRQERGQQAQPGREAYRRCAKALVQVGAPAADTAYRRVLGLPFELVPEQNPYRLAPGAALTVRVLRAGQPARGALVQVWETQPDGLPTKHFTTHANQNGRLLLRLSGPGPYLVAAVDAAEAPMALRARADWLSTWASLAFAGPVVR</sequence>
<evidence type="ECO:0000256" key="1">
    <source>
        <dbReference type="SAM" id="SignalP"/>
    </source>
</evidence>